<name>A0ABS8VP45_DATST</name>
<dbReference type="InterPro" id="IPR032259">
    <property type="entry name" value="HIBYL-CoA-H"/>
</dbReference>
<reference evidence="4 5" key="1">
    <citation type="journal article" date="2021" name="BMC Genomics">
        <title>Datura genome reveals duplications of psychoactive alkaloid biosynthetic genes and high mutation rate following tissue culture.</title>
        <authorList>
            <person name="Rajewski A."/>
            <person name="Carter-House D."/>
            <person name="Stajich J."/>
            <person name="Litt A."/>
        </authorList>
    </citation>
    <scope>NUCLEOTIDE SEQUENCE [LARGE SCALE GENOMIC DNA]</scope>
    <source>
        <strain evidence="4">AR-01</strain>
    </source>
</reference>
<comment type="pathway">
    <text evidence="2">Amino-acid degradation; L-valine degradation.</text>
</comment>
<keyword evidence="1 2" id="KW-0378">Hydrolase</keyword>
<dbReference type="EMBL" id="JACEIK010005900">
    <property type="protein sequence ID" value="MCE0482386.1"/>
    <property type="molecule type" value="Genomic_DNA"/>
</dbReference>
<evidence type="ECO:0000313" key="5">
    <source>
        <dbReference type="Proteomes" id="UP000823775"/>
    </source>
</evidence>
<comment type="catalytic activity">
    <reaction evidence="2">
        <text>3-hydroxy-2-methylpropanoyl-CoA + H2O = 3-hydroxy-2-methylpropanoate + CoA + H(+)</text>
        <dbReference type="Rhea" id="RHEA:20888"/>
        <dbReference type="ChEBI" id="CHEBI:11805"/>
        <dbReference type="ChEBI" id="CHEBI:15377"/>
        <dbReference type="ChEBI" id="CHEBI:15378"/>
        <dbReference type="ChEBI" id="CHEBI:57287"/>
        <dbReference type="ChEBI" id="CHEBI:57340"/>
        <dbReference type="EC" id="3.1.2.4"/>
    </reaction>
</comment>
<feature type="domain" description="Enoyl-CoA hydratase/isomerase" evidence="3">
    <location>
        <begin position="25"/>
        <end position="66"/>
    </location>
</feature>
<proteinExistence type="inferred from homology"/>
<keyword evidence="5" id="KW-1185">Reference proteome</keyword>
<comment type="caution">
    <text evidence="4">The sequence shown here is derived from an EMBL/GenBank/DDBJ whole genome shotgun (WGS) entry which is preliminary data.</text>
</comment>
<dbReference type="Gene3D" id="3.90.226.10">
    <property type="entry name" value="2-enoyl-CoA Hydratase, Chain A, domain 1"/>
    <property type="match status" value="1"/>
</dbReference>
<dbReference type="Proteomes" id="UP000823775">
    <property type="component" value="Unassembled WGS sequence"/>
</dbReference>
<comment type="similarity">
    <text evidence="2">Belongs to the enoyl-CoA hydratase/isomerase family.</text>
</comment>
<protein>
    <recommendedName>
        <fullName evidence="2">3-hydroxyisobutyryl-CoA hydrolase</fullName>
        <shortName evidence="2">HIB-CoA hydrolase</shortName>
        <shortName evidence="2">HIBYL-CoA-H</shortName>
        <ecNumber evidence="2">3.1.2.4</ecNumber>
    </recommendedName>
    <alternativeName>
        <fullName evidence="2">3-hydroxyisobutyryl-coenzyme A hydrolase</fullName>
    </alternativeName>
</protein>
<organism evidence="4 5">
    <name type="scientific">Datura stramonium</name>
    <name type="common">Jimsonweed</name>
    <name type="synonym">Common thornapple</name>
    <dbReference type="NCBI Taxonomy" id="4076"/>
    <lineage>
        <taxon>Eukaryota</taxon>
        <taxon>Viridiplantae</taxon>
        <taxon>Streptophyta</taxon>
        <taxon>Embryophyta</taxon>
        <taxon>Tracheophyta</taxon>
        <taxon>Spermatophyta</taxon>
        <taxon>Magnoliopsida</taxon>
        <taxon>eudicotyledons</taxon>
        <taxon>Gunneridae</taxon>
        <taxon>Pentapetalae</taxon>
        <taxon>asterids</taxon>
        <taxon>lamiids</taxon>
        <taxon>Solanales</taxon>
        <taxon>Solanaceae</taxon>
        <taxon>Solanoideae</taxon>
        <taxon>Datureae</taxon>
        <taxon>Datura</taxon>
    </lineage>
</organism>
<dbReference type="InterPro" id="IPR045004">
    <property type="entry name" value="ECH_dom"/>
</dbReference>
<comment type="function">
    <text evidence="2">Hydrolyzes 3-hydroxyisobutyryl-CoA (HIBYL-CoA), a saline catabolite. Has high activity toward isobutyryl-CoA. Could be an isobutyryl-CoA dehydrogenase that functions in valine catabolism.</text>
</comment>
<gene>
    <name evidence="4" type="ORF">HAX54_041137</name>
</gene>
<evidence type="ECO:0000259" key="3">
    <source>
        <dbReference type="Pfam" id="PF16113"/>
    </source>
</evidence>
<dbReference type="Pfam" id="PF16113">
    <property type="entry name" value="ECH_2"/>
    <property type="match status" value="1"/>
</dbReference>
<dbReference type="PANTHER" id="PTHR43176">
    <property type="entry name" value="3-HYDROXYISOBUTYRYL-COA HYDROLASE-RELATED"/>
    <property type="match status" value="1"/>
</dbReference>
<dbReference type="EC" id="3.1.2.4" evidence="2"/>
<evidence type="ECO:0000256" key="2">
    <source>
        <dbReference type="RuleBase" id="RU369070"/>
    </source>
</evidence>
<dbReference type="PANTHER" id="PTHR43176:SF5">
    <property type="entry name" value="3-HYDROXYISOBUTYRYL-COA HYDROLASE-LIKE PROTEIN 4, MITOCHONDRIAL"/>
    <property type="match status" value="1"/>
</dbReference>
<sequence>MFYDIYFETALRIQMKRSKHYGKIQAALRNDFTEGVRAVLLDKDQNPRWNPSSLEEVNFNEVEALFEPLGPKAELNV</sequence>
<evidence type="ECO:0000256" key="1">
    <source>
        <dbReference type="ARBA" id="ARBA00022801"/>
    </source>
</evidence>
<accession>A0ABS8VP45</accession>
<evidence type="ECO:0000313" key="4">
    <source>
        <dbReference type="EMBL" id="MCE0482386.1"/>
    </source>
</evidence>